<evidence type="ECO:0000256" key="8">
    <source>
        <dbReference type="ARBA" id="ARBA00023294"/>
    </source>
</evidence>
<comment type="caution">
    <text evidence="14">The sequence shown here is derived from an EMBL/GenBank/DDBJ whole genome shotgun (WGS) entry which is preliminary data.</text>
</comment>
<keyword evidence="7 10" id="KW-0539">Nucleus</keyword>
<feature type="region of interest" description="Disordered" evidence="11">
    <location>
        <begin position="491"/>
        <end position="515"/>
    </location>
</feature>
<proteinExistence type="inferred from homology"/>
<accession>A0AAW2Y9W4</accession>
<dbReference type="InterPro" id="IPR053793">
    <property type="entry name" value="PB1-like"/>
</dbReference>
<dbReference type="FunFam" id="3.10.20.90:FF:000047">
    <property type="entry name" value="Auxin response factor"/>
    <property type="match status" value="1"/>
</dbReference>
<evidence type="ECO:0000256" key="5">
    <source>
        <dbReference type="ARBA" id="ARBA00023125"/>
    </source>
</evidence>
<comment type="subcellular location">
    <subcellularLocation>
        <location evidence="1 10">Nucleus</location>
    </subcellularLocation>
</comment>
<evidence type="ECO:0000259" key="13">
    <source>
        <dbReference type="PROSITE" id="PS51745"/>
    </source>
</evidence>
<dbReference type="SUPFAM" id="SSF54277">
    <property type="entry name" value="CAD &amp; PB1 domains"/>
    <property type="match status" value="1"/>
</dbReference>
<evidence type="ECO:0000256" key="3">
    <source>
        <dbReference type="ARBA" id="ARBA00022473"/>
    </source>
</evidence>
<comment type="subunit">
    <text evidence="10">Homodimers and heterodimers.</text>
</comment>
<reference evidence="14" key="1">
    <citation type="submission" date="2020-06" db="EMBL/GenBank/DDBJ databases">
        <authorList>
            <person name="Li T."/>
            <person name="Hu X."/>
            <person name="Zhang T."/>
            <person name="Song X."/>
            <person name="Zhang H."/>
            <person name="Dai N."/>
            <person name="Sheng W."/>
            <person name="Hou X."/>
            <person name="Wei L."/>
        </authorList>
    </citation>
    <scope>NUCLEOTIDE SEQUENCE</scope>
    <source>
        <strain evidence="14">KEN1</strain>
        <tissue evidence="14">Leaf</tissue>
    </source>
</reference>
<dbReference type="Pfam" id="PF02309">
    <property type="entry name" value="AUX_IAA"/>
    <property type="match status" value="1"/>
</dbReference>
<evidence type="ECO:0000313" key="14">
    <source>
        <dbReference type="EMBL" id="KAL0462641.1"/>
    </source>
</evidence>
<dbReference type="SMART" id="SM01019">
    <property type="entry name" value="B3"/>
    <property type="match status" value="1"/>
</dbReference>
<keyword evidence="8 10" id="KW-0927">Auxin signaling pathway</keyword>
<evidence type="ECO:0000256" key="6">
    <source>
        <dbReference type="ARBA" id="ARBA00023163"/>
    </source>
</evidence>
<dbReference type="GO" id="GO:0005634">
    <property type="term" value="C:nucleus"/>
    <property type="evidence" value="ECO:0007669"/>
    <property type="project" value="UniProtKB-SubCell"/>
</dbReference>
<dbReference type="PROSITE" id="PS51745">
    <property type="entry name" value="PB1"/>
    <property type="match status" value="1"/>
</dbReference>
<evidence type="ECO:0000256" key="2">
    <source>
        <dbReference type="ARBA" id="ARBA00007853"/>
    </source>
</evidence>
<dbReference type="Pfam" id="PF06507">
    <property type="entry name" value="ARF_AD"/>
    <property type="match status" value="1"/>
</dbReference>
<feature type="compositionally biased region" description="Polar residues" evidence="11">
    <location>
        <begin position="560"/>
        <end position="569"/>
    </location>
</feature>
<dbReference type="FunFam" id="2.40.330.10:FF:000001">
    <property type="entry name" value="Auxin response factor"/>
    <property type="match status" value="1"/>
</dbReference>
<feature type="region of interest" description="Disordered" evidence="11">
    <location>
        <begin position="556"/>
        <end position="578"/>
    </location>
</feature>
<keyword evidence="4 10" id="KW-0805">Transcription regulation</keyword>
<name>A0AAW2Y9W4_9LAMI</name>
<dbReference type="InterPro" id="IPR010525">
    <property type="entry name" value="ARF_dom"/>
</dbReference>
<comment type="function">
    <text evidence="10">Auxin response factors (ARFs) are transcriptional factors that bind specifically to the DNA sequence 5'-TGTCTC-3' found in the auxin-responsive promoter elements (AuxREs).</text>
</comment>
<sequence>MKLSTSGLGQQSHEGEKKCLNSELWHACAGPLVSLPTVGSRVVYFPQGHSEQQEQKDAYLPVELGTPSRQPTNYFCKTLTASDTSTHGGFSVPRRAAEKVFPPLDFSQTPPAQELIARDLHDVEWKFRHIFRGQPKRHLLTTGWSVFVSAKRLVAGDSVLFIWNEKNQLLLGIRRATRPQTVMPSSVLSSDSMHIGLLAAAAHAAATNSCFTVFYNPRASPSEFVIPLSKYVKAVYHTRVSVGMRFRMLFETEESSVRRYMGTVTGISDLDPVRWPNSHWRSVKVGWDESTAGEKQPRVSLWEIEPLTTFPMYPSLFPLRLKRPWYPGASSFQDVSNEAINGLAWLRGGEQGFNSMNFQSVGMFPWIQQQRLDLIGSSNDFGQQYQAMLAAGLQNFGSGELPKHQLMHFQQPVHYLQHSGNHNPLSQQQQVVQPSVSPNMLPAQTLMLSDNMQRPPEQQVDNQSQEHVQQHTYQDAFLIQHDKLQQRQSLDIPSPSFTKSDFTNSNGNFSAPTAHSSMQNMLGSICHEGSGNLLGFSRSGPPILTEQPSQQSWVPKFAQSPASGCSNSKPIAPYSGKDGSIEQETCNLDVQNQSLFGANIDSSGLLMHTTMSGIGTSSVHADMSSMPLGASGHQSPLYGYVQDSSDVLHSTGHVDQPTSDHTFVKVYKTGSVGRSLDIGRFNSYQELRQELGQMFGIKGLLEDPQRSGWQLVFVDRENDVLLLGDDPWEAFVNNVWYIKILSPDDVLRLGKEEAESLSRSAVERIHNNDTQNPVCGLPSLGSLEY</sequence>
<dbReference type="GO" id="GO:0003677">
    <property type="term" value="F:DNA binding"/>
    <property type="evidence" value="ECO:0007669"/>
    <property type="project" value="UniProtKB-KW"/>
</dbReference>
<dbReference type="GO" id="GO:0006355">
    <property type="term" value="P:regulation of DNA-templated transcription"/>
    <property type="evidence" value="ECO:0007669"/>
    <property type="project" value="InterPro"/>
</dbReference>
<evidence type="ECO:0000256" key="7">
    <source>
        <dbReference type="ARBA" id="ARBA00023242"/>
    </source>
</evidence>
<protein>
    <recommendedName>
        <fullName evidence="10">Auxin response factor</fullName>
    </recommendedName>
</protein>
<keyword evidence="5 10" id="KW-0238">DNA-binding</keyword>
<evidence type="ECO:0000256" key="9">
    <source>
        <dbReference type="ARBA" id="ARBA00033478"/>
    </source>
</evidence>
<dbReference type="Gene3D" id="3.10.20.90">
    <property type="entry name" value="Phosphatidylinositol 3-kinase Catalytic Subunit, Chain A, domain 1"/>
    <property type="match status" value="1"/>
</dbReference>
<dbReference type="GO" id="GO:0009734">
    <property type="term" value="P:auxin-activated signaling pathway"/>
    <property type="evidence" value="ECO:0007669"/>
    <property type="project" value="UniProtKB-KW"/>
</dbReference>
<evidence type="ECO:0000259" key="12">
    <source>
        <dbReference type="PROSITE" id="PS50863"/>
    </source>
</evidence>
<feature type="domain" description="PB1" evidence="13">
    <location>
        <begin position="661"/>
        <end position="745"/>
    </location>
</feature>
<dbReference type="InterPro" id="IPR003340">
    <property type="entry name" value="B3_DNA-bd"/>
</dbReference>
<keyword evidence="3" id="KW-0217">Developmental protein</keyword>
<evidence type="ECO:0000256" key="11">
    <source>
        <dbReference type="SAM" id="MobiDB-lite"/>
    </source>
</evidence>
<dbReference type="AlphaFoldDB" id="A0AAW2Y9W4"/>
<evidence type="ECO:0000256" key="1">
    <source>
        <dbReference type="ARBA" id="ARBA00004123"/>
    </source>
</evidence>
<dbReference type="Gene3D" id="2.40.330.10">
    <property type="entry name" value="DNA-binding pseudobarrel domain"/>
    <property type="match status" value="1"/>
</dbReference>
<dbReference type="FunFam" id="2.30.30.1040:FF:000001">
    <property type="entry name" value="Auxin response factor"/>
    <property type="match status" value="1"/>
</dbReference>
<feature type="domain" description="TF-B3" evidence="12">
    <location>
        <begin position="75"/>
        <end position="177"/>
    </location>
</feature>
<dbReference type="EMBL" id="JACGWN010000001">
    <property type="protein sequence ID" value="KAL0462641.1"/>
    <property type="molecule type" value="Genomic_DNA"/>
</dbReference>
<dbReference type="GO" id="GO:0009835">
    <property type="term" value="P:fruit ripening"/>
    <property type="evidence" value="ECO:0007669"/>
    <property type="project" value="UniProtKB-KW"/>
</dbReference>
<evidence type="ECO:0000256" key="4">
    <source>
        <dbReference type="ARBA" id="ARBA00023015"/>
    </source>
</evidence>
<dbReference type="InterPro" id="IPR015300">
    <property type="entry name" value="DNA-bd_pseudobarrel_sf"/>
</dbReference>
<dbReference type="Gene3D" id="2.30.30.1040">
    <property type="match status" value="1"/>
</dbReference>
<dbReference type="CDD" id="cd10017">
    <property type="entry name" value="B3_DNA"/>
    <property type="match status" value="1"/>
</dbReference>
<evidence type="ECO:0000256" key="10">
    <source>
        <dbReference type="RuleBase" id="RU004561"/>
    </source>
</evidence>
<reference evidence="14" key="2">
    <citation type="journal article" date="2024" name="Plant">
        <title>Genomic evolution and insights into agronomic trait innovations of Sesamum species.</title>
        <authorList>
            <person name="Miao H."/>
            <person name="Wang L."/>
            <person name="Qu L."/>
            <person name="Liu H."/>
            <person name="Sun Y."/>
            <person name="Le M."/>
            <person name="Wang Q."/>
            <person name="Wei S."/>
            <person name="Zheng Y."/>
            <person name="Lin W."/>
            <person name="Duan Y."/>
            <person name="Cao H."/>
            <person name="Xiong S."/>
            <person name="Wang X."/>
            <person name="Wei L."/>
            <person name="Li C."/>
            <person name="Ma Q."/>
            <person name="Ju M."/>
            <person name="Zhao R."/>
            <person name="Li G."/>
            <person name="Mu C."/>
            <person name="Tian Q."/>
            <person name="Mei H."/>
            <person name="Zhang T."/>
            <person name="Gao T."/>
            <person name="Zhang H."/>
        </authorList>
    </citation>
    <scope>NUCLEOTIDE SEQUENCE</scope>
    <source>
        <strain evidence="14">KEN1</strain>
    </source>
</reference>
<comment type="similarity">
    <text evidence="2 10">Belongs to the ARF family.</text>
</comment>
<gene>
    <name evidence="14" type="ORF">Slati_0151700</name>
</gene>
<dbReference type="PANTHER" id="PTHR31384">
    <property type="entry name" value="AUXIN RESPONSE FACTOR 4-RELATED"/>
    <property type="match status" value="1"/>
</dbReference>
<keyword evidence="6 10" id="KW-0804">Transcription</keyword>
<dbReference type="PROSITE" id="PS50863">
    <property type="entry name" value="B3"/>
    <property type="match status" value="1"/>
</dbReference>
<dbReference type="Pfam" id="PF02362">
    <property type="entry name" value="B3"/>
    <property type="match status" value="1"/>
</dbReference>
<dbReference type="SUPFAM" id="SSF101936">
    <property type="entry name" value="DNA-binding pseudobarrel domain"/>
    <property type="match status" value="1"/>
</dbReference>
<dbReference type="InterPro" id="IPR044835">
    <property type="entry name" value="ARF_plant"/>
</dbReference>
<dbReference type="PANTHER" id="PTHR31384:SF128">
    <property type="entry name" value="AUXIN RESPONSE FACTOR"/>
    <property type="match status" value="1"/>
</dbReference>
<organism evidence="14">
    <name type="scientific">Sesamum latifolium</name>
    <dbReference type="NCBI Taxonomy" id="2727402"/>
    <lineage>
        <taxon>Eukaryota</taxon>
        <taxon>Viridiplantae</taxon>
        <taxon>Streptophyta</taxon>
        <taxon>Embryophyta</taxon>
        <taxon>Tracheophyta</taxon>
        <taxon>Spermatophyta</taxon>
        <taxon>Magnoliopsida</taxon>
        <taxon>eudicotyledons</taxon>
        <taxon>Gunneridae</taxon>
        <taxon>Pentapetalae</taxon>
        <taxon>asterids</taxon>
        <taxon>lamiids</taxon>
        <taxon>Lamiales</taxon>
        <taxon>Pedaliaceae</taxon>
        <taxon>Sesamum</taxon>
    </lineage>
</organism>
<dbReference type="InterPro" id="IPR033389">
    <property type="entry name" value="AUX/IAA_dom"/>
</dbReference>
<keyword evidence="9" id="KW-0292">Fruit ripening</keyword>